<evidence type="ECO:0000256" key="7">
    <source>
        <dbReference type="ARBA" id="ARBA00023141"/>
    </source>
</evidence>
<evidence type="ECO:0000256" key="4">
    <source>
        <dbReference type="ARBA" id="ARBA00022272"/>
    </source>
</evidence>
<dbReference type="KEGG" id="plig:NAG76_20190"/>
<accession>A0A9J6ZDG6</accession>
<keyword evidence="7 9" id="KW-0057">Aromatic amino acid biosynthesis</keyword>
<dbReference type="EMBL" id="CP097899">
    <property type="protein sequence ID" value="URN94117.1"/>
    <property type="molecule type" value="Genomic_DNA"/>
</dbReference>
<keyword evidence="5 9" id="KW-0028">Amino-acid biosynthesis</keyword>
<dbReference type="Pfam" id="PF00697">
    <property type="entry name" value="PRAI"/>
    <property type="match status" value="1"/>
</dbReference>
<evidence type="ECO:0000313" key="12">
    <source>
        <dbReference type="Proteomes" id="UP001056756"/>
    </source>
</evidence>
<dbReference type="Gene3D" id="3.20.20.70">
    <property type="entry name" value="Aldolase class I"/>
    <property type="match status" value="1"/>
</dbReference>
<dbReference type="InterPro" id="IPR011060">
    <property type="entry name" value="RibuloseP-bd_barrel"/>
</dbReference>
<dbReference type="InterPro" id="IPR044643">
    <property type="entry name" value="TrpF_fam"/>
</dbReference>
<dbReference type="InterPro" id="IPR001240">
    <property type="entry name" value="PRAI_dom"/>
</dbReference>
<dbReference type="GO" id="GO:0004640">
    <property type="term" value="F:phosphoribosylanthranilate isomerase activity"/>
    <property type="evidence" value="ECO:0007669"/>
    <property type="project" value="UniProtKB-UniRule"/>
</dbReference>
<protein>
    <recommendedName>
        <fullName evidence="4 9">N-(5'-phosphoribosyl)anthranilate isomerase</fullName>
        <shortName evidence="9">PRAI</shortName>
        <ecNumber evidence="3 9">5.3.1.24</ecNumber>
    </recommendedName>
</protein>
<dbReference type="Proteomes" id="UP001056756">
    <property type="component" value="Chromosome"/>
</dbReference>
<evidence type="ECO:0000256" key="1">
    <source>
        <dbReference type="ARBA" id="ARBA00001164"/>
    </source>
</evidence>
<evidence type="ECO:0000256" key="2">
    <source>
        <dbReference type="ARBA" id="ARBA00004664"/>
    </source>
</evidence>
<evidence type="ECO:0000256" key="6">
    <source>
        <dbReference type="ARBA" id="ARBA00022822"/>
    </source>
</evidence>
<dbReference type="EC" id="5.3.1.24" evidence="3 9"/>
<organism evidence="11 12">
    <name type="scientific">Candidatus Pristimantibacillus lignocellulolyticus</name>
    <dbReference type="NCBI Taxonomy" id="2994561"/>
    <lineage>
        <taxon>Bacteria</taxon>
        <taxon>Bacillati</taxon>
        <taxon>Bacillota</taxon>
        <taxon>Bacilli</taxon>
        <taxon>Bacillales</taxon>
        <taxon>Paenibacillaceae</taxon>
        <taxon>Candidatus Pristimantibacillus</taxon>
    </lineage>
</organism>
<gene>
    <name evidence="9" type="primary">trpF</name>
    <name evidence="11" type="ORF">NAG76_20190</name>
</gene>
<dbReference type="HAMAP" id="MF_00135">
    <property type="entry name" value="PRAI"/>
    <property type="match status" value="1"/>
</dbReference>
<dbReference type="SUPFAM" id="SSF51366">
    <property type="entry name" value="Ribulose-phoshate binding barrel"/>
    <property type="match status" value="1"/>
</dbReference>
<evidence type="ECO:0000256" key="5">
    <source>
        <dbReference type="ARBA" id="ARBA00022605"/>
    </source>
</evidence>
<keyword evidence="6 9" id="KW-0822">Tryptophan biosynthesis</keyword>
<evidence type="ECO:0000259" key="10">
    <source>
        <dbReference type="Pfam" id="PF00697"/>
    </source>
</evidence>
<evidence type="ECO:0000256" key="3">
    <source>
        <dbReference type="ARBA" id="ARBA00012572"/>
    </source>
</evidence>
<dbReference type="GO" id="GO:0000162">
    <property type="term" value="P:L-tryptophan biosynthetic process"/>
    <property type="evidence" value="ECO:0007669"/>
    <property type="project" value="UniProtKB-UniRule"/>
</dbReference>
<reference evidence="11" key="1">
    <citation type="submission" date="2022-05" db="EMBL/GenBank/DDBJ databases">
        <title>Novel bacterial taxa in a minimal lignocellulolytic consortium and its capacity to transform plastics disclosed by genome-resolved metagenomics.</title>
        <authorList>
            <person name="Rodriguez C.A.D."/>
            <person name="Diaz-Garcia L."/>
            <person name="Herrera K."/>
            <person name="Tarazona N.A."/>
            <person name="Sproer C."/>
            <person name="Overmann J."/>
            <person name="Jimenez D.J."/>
        </authorList>
    </citation>
    <scope>NUCLEOTIDE SEQUENCE</scope>
    <source>
        <strain evidence="11">MAG5</strain>
    </source>
</reference>
<evidence type="ECO:0000256" key="8">
    <source>
        <dbReference type="ARBA" id="ARBA00023235"/>
    </source>
</evidence>
<dbReference type="CDD" id="cd00405">
    <property type="entry name" value="PRAI"/>
    <property type="match status" value="1"/>
</dbReference>
<comment type="similarity">
    <text evidence="9">Belongs to the TrpF family.</text>
</comment>
<evidence type="ECO:0000256" key="9">
    <source>
        <dbReference type="HAMAP-Rule" id="MF_00135"/>
    </source>
</evidence>
<dbReference type="AlphaFoldDB" id="A0A9J6ZDG6"/>
<sequence>MNQEVVESLSIKPRIKICGLRDVATIEAMEGLPIQEVGLVFAPSKRQVTAAQAEQLVDAIHRLSGERIRAVGVFVNHPLEEMIALLQHVPLDVVQLHGNEDVQYYSLLHEAYPNLALWKVISIKQQREHNNEAEQHIKDELTPYIPYIESILIDAPGGGTGKPFNWEAIATYRAVADQFELQLYVAGGLHEGNVAQLISSYRCDGIDVSSGVESDGVKDLHKINEFVRKVIEA</sequence>
<comment type="pathway">
    <text evidence="2 9">Amino-acid biosynthesis; L-tryptophan biosynthesis; L-tryptophan from chorismate: step 3/5.</text>
</comment>
<dbReference type="PANTHER" id="PTHR42894">
    <property type="entry name" value="N-(5'-PHOSPHORIBOSYL)ANTHRANILATE ISOMERASE"/>
    <property type="match status" value="1"/>
</dbReference>
<evidence type="ECO:0000313" key="11">
    <source>
        <dbReference type="EMBL" id="URN94117.1"/>
    </source>
</evidence>
<keyword evidence="8 9" id="KW-0413">Isomerase</keyword>
<feature type="domain" description="N-(5'phosphoribosyl) anthranilate isomerase (PRAI)" evidence="10">
    <location>
        <begin position="15"/>
        <end position="228"/>
    </location>
</feature>
<dbReference type="InterPro" id="IPR013785">
    <property type="entry name" value="Aldolase_TIM"/>
</dbReference>
<dbReference type="PANTHER" id="PTHR42894:SF1">
    <property type="entry name" value="N-(5'-PHOSPHORIBOSYL)ANTHRANILATE ISOMERASE"/>
    <property type="match status" value="1"/>
</dbReference>
<proteinExistence type="inferred from homology"/>
<name>A0A9J6ZDG6_9BACL</name>
<comment type="catalytic activity">
    <reaction evidence="1 9">
        <text>N-(5-phospho-beta-D-ribosyl)anthranilate = 1-(2-carboxyphenylamino)-1-deoxy-D-ribulose 5-phosphate</text>
        <dbReference type="Rhea" id="RHEA:21540"/>
        <dbReference type="ChEBI" id="CHEBI:18277"/>
        <dbReference type="ChEBI" id="CHEBI:58613"/>
        <dbReference type="EC" id="5.3.1.24"/>
    </reaction>
</comment>